<comment type="similarity">
    <text evidence="11">Belongs to the MsrA Met sulfoxide reductase family.</text>
</comment>
<evidence type="ECO:0000256" key="6">
    <source>
        <dbReference type="ARBA" id="ARBA00024679"/>
    </source>
</evidence>
<dbReference type="GO" id="GO:0030091">
    <property type="term" value="P:protein repair"/>
    <property type="evidence" value="ECO:0007669"/>
    <property type="project" value="InterPro"/>
</dbReference>
<keyword evidence="15" id="KW-1185">Reference proteome</keyword>
<dbReference type="EC" id="1.8.4.11" evidence="11"/>
<evidence type="ECO:0000313" key="14">
    <source>
        <dbReference type="EMBL" id="AQQ53291.1"/>
    </source>
</evidence>
<comment type="caution">
    <text evidence="10">Lacks conserved residue(s) required for the propagation of feature annotation.</text>
</comment>
<evidence type="ECO:0000259" key="12">
    <source>
        <dbReference type="Pfam" id="PF01625"/>
    </source>
</evidence>
<dbReference type="RefSeq" id="WP_077589181.1">
    <property type="nucleotide sequence ID" value="NZ_CP019640.1"/>
</dbReference>
<dbReference type="PANTHER" id="PTHR10173">
    <property type="entry name" value="METHIONINE SULFOXIDE REDUCTASE"/>
    <property type="match status" value="1"/>
</dbReference>
<reference evidence="14 15" key="1">
    <citation type="submission" date="2017-02" db="EMBL/GenBank/DDBJ databases">
        <title>The complete genomic sequence of a novel cold adapted crude oil-degrading bacterium Planococcus qaidamina Y42.</title>
        <authorList>
            <person name="Yang R."/>
        </authorList>
    </citation>
    <scope>NUCLEOTIDE SEQUENCE [LARGE SCALE GENOMIC DNA]</scope>
    <source>
        <strain evidence="14 15">Y42</strain>
    </source>
</reference>
<dbReference type="SUPFAM" id="SSF55068">
    <property type="entry name" value="Peptide methionine sulfoxide reductase"/>
    <property type="match status" value="1"/>
</dbReference>
<comment type="similarity">
    <text evidence="1 10">Belongs to the MsrB Met sulfoxide reductase family.</text>
</comment>
<dbReference type="EC" id="1.8.4.12" evidence="10"/>
<dbReference type="NCBIfam" id="TIGR00357">
    <property type="entry name" value="peptide-methionine (R)-S-oxide reductase MsrB"/>
    <property type="match status" value="1"/>
</dbReference>
<dbReference type="GO" id="GO:0008113">
    <property type="term" value="F:peptide-methionine (S)-S-oxide reductase activity"/>
    <property type="evidence" value="ECO:0007669"/>
    <property type="project" value="UniProtKB-UniRule"/>
</dbReference>
<dbReference type="OrthoDB" id="4174719at2"/>
<evidence type="ECO:0000256" key="7">
    <source>
        <dbReference type="ARBA" id="ARBA00047806"/>
    </source>
</evidence>
<evidence type="ECO:0000256" key="4">
    <source>
        <dbReference type="ARBA" id="ARBA00023002"/>
    </source>
</evidence>
<evidence type="ECO:0000256" key="2">
    <source>
        <dbReference type="ARBA" id="ARBA00008076"/>
    </source>
</evidence>
<comment type="similarity">
    <text evidence="3">In the N-terminal section; belongs to the MsrA Met sulfoxide reductase family.</text>
</comment>
<dbReference type="Pfam" id="PF01641">
    <property type="entry name" value="SelR"/>
    <property type="match status" value="1"/>
</dbReference>
<evidence type="ECO:0000256" key="8">
    <source>
        <dbReference type="ARBA" id="ARBA00048488"/>
    </source>
</evidence>
<dbReference type="KEGG" id="pmar:B0X71_09500"/>
<protein>
    <recommendedName>
        <fullName evidence="10 11">Multifunctional fusion protein</fullName>
    </recommendedName>
    <domain>
        <recommendedName>
            <fullName evidence="11">Peptide methionine sulfoxide reductase MsrA</fullName>
            <shortName evidence="11">Protein-methionine-S-oxide reductase</shortName>
            <ecNumber evidence="11">1.8.4.11</ecNumber>
        </recommendedName>
        <alternativeName>
            <fullName evidence="11">Peptide-methionine (S)-S-oxide reductase</fullName>
            <shortName evidence="11">Peptide Met(O) reductase</shortName>
        </alternativeName>
    </domain>
    <domain>
        <recommendedName>
            <fullName evidence="10">Peptide methionine sulfoxide reductase MsrB</fullName>
            <ecNumber evidence="10">1.8.4.12</ecNumber>
        </recommendedName>
        <alternativeName>
            <fullName evidence="10">Peptide-methionine (R)-S-oxide reductase</fullName>
        </alternativeName>
    </domain>
</protein>
<dbReference type="Pfam" id="PF01625">
    <property type="entry name" value="PMSR"/>
    <property type="match status" value="1"/>
</dbReference>
<dbReference type="PANTHER" id="PTHR10173:SF59">
    <property type="entry name" value="PEPTIDE METHIONINE SULFOXIDE REDUCTASE MSRA_MSRB"/>
    <property type="match status" value="1"/>
</dbReference>
<evidence type="ECO:0000259" key="13">
    <source>
        <dbReference type="Pfam" id="PF01641"/>
    </source>
</evidence>
<organism evidence="14 15">
    <name type="scientific">Planococcus lenghuensis</name>
    <dbReference type="NCBI Taxonomy" id="2213202"/>
    <lineage>
        <taxon>Bacteria</taxon>
        <taxon>Bacillati</taxon>
        <taxon>Bacillota</taxon>
        <taxon>Bacilli</taxon>
        <taxon>Bacillales</taxon>
        <taxon>Caryophanaceae</taxon>
        <taxon>Planococcus</taxon>
    </lineage>
</organism>
<dbReference type="GO" id="GO:0033743">
    <property type="term" value="F:peptide-methionine (R)-S-oxide reductase activity"/>
    <property type="evidence" value="ECO:0007669"/>
    <property type="project" value="UniProtKB-UniRule"/>
</dbReference>
<evidence type="ECO:0000256" key="10">
    <source>
        <dbReference type="HAMAP-Rule" id="MF_01400"/>
    </source>
</evidence>
<dbReference type="GO" id="GO:0006979">
    <property type="term" value="P:response to oxidative stress"/>
    <property type="evidence" value="ECO:0007669"/>
    <property type="project" value="InterPro"/>
</dbReference>
<dbReference type="InterPro" id="IPR011057">
    <property type="entry name" value="Mss4-like_sf"/>
</dbReference>
<dbReference type="HAMAP" id="MF_01401">
    <property type="entry name" value="MsrA"/>
    <property type="match status" value="1"/>
</dbReference>
<dbReference type="HAMAP" id="MF_01400">
    <property type="entry name" value="MsrB"/>
    <property type="match status" value="1"/>
</dbReference>
<sequence>MERTNRMAEATFAGGRFWCMVPVFDEVPGVQEVVSGFAEVQESEEAICREAVRITFNPSVISYEKLIDAYWRSIDPTDDGGQFQDRGEHFKTTIFYHDAEQQRLAERSKRELEESKKFSQRIATTIEPAGTFSPAEDKQQNYHKNVPFHYRKVCEESGRKAFIEKTWRIGKDMEALKERLTPLQFDVTQNNATETPYDNAYFDFTEEGIYVDIVSGEPLFSSTDQYDAGCGWPSFTRPISHYHVNENLDKSHGMLRTELRSKFGDSHLGHLFYDGPQEEGGLRYCINSAAMRFIPRGELEKEGYAEYRVLFGEKTIEEKAEKQRRL</sequence>
<dbReference type="AlphaFoldDB" id="A0A1Q2KYL3"/>
<keyword evidence="5" id="KW-0511">Multifunctional enzyme</keyword>
<comment type="catalytic activity">
    <reaction evidence="8 10">
        <text>L-methionyl-[protein] + [thioredoxin]-disulfide + H2O = L-methionyl-(R)-S-oxide-[protein] + [thioredoxin]-dithiol</text>
        <dbReference type="Rhea" id="RHEA:24164"/>
        <dbReference type="Rhea" id="RHEA-COMP:10698"/>
        <dbReference type="Rhea" id="RHEA-COMP:10700"/>
        <dbReference type="Rhea" id="RHEA-COMP:12313"/>
        <dbReference type="Rhea" id="RHEA-COMP:12314"/>
        <dbReference type="ChEBI" id="CHEBI:15377"/>
        <dbReference type="ChEBI" id="CHEBI:16044"/>
        <dbReference type="ChEBI" id="CHEBI:29950"/>
        <dbReference type="ChEBI" id="CHEBI:45764"/>
        <dbReference type="ChEBI" id="CHEBI:50058"/>
        <dbReference type="EC" id="1.8.4.12"/>
    </reaction>
</comment>
<feature type="active site" description="Nucleophile" evidence="10">
    <location>
        <position position="285"/>
    </location>
</feature>
<dbReference type="EMBL" id="CP019640">
    <property type="protein sequence ID" value="AQQ53291.1"/>
    <property type="molecule type" value="Genomic_DNA"/>
</dbReference>
<dbReference type="InterPro" id="IPR028427">
    <property type="entry name" value="Met_Sox_Rdtase_MsrB"/>
</dbReference>
<gene>
    <name evidence="10" type="primary">msrB</name>
    <name evidence="11" type="synonym">msrA</name>
    <name evidence="14" type="ORF">B0X71_09500</name>
</gene>
<evidence type="ECO:0000256" key="1">
    <source>
        <dbReference type="ARBA" id="ARBA00007174"/>
    </source>
</evidence>
<comment type="similarity">
    <text evidence="2">In the C-terminal section; belongs to the MsrB Met sulfoxide reductase family.</text>
</comment>
<dbReference type="NCBIfam" id="TIGR00401">
    <property type="entry name" value="msrA"/>
    <property type="match status" value="1"/>
</dbReference>
<dbReference type="SUPFAM" id="SSF51316">
    <property type="entry name" value="Mss4-like"/>
    <property type="match status" value="1"/>
</dbReference>
<dbReference type="InterPro" id="IPR036509">
    <property type="entry name" value="Met_Sox_Rdtase_MsrA_sf"/>
</dbReference>
<evidence type="ECO:0000313" key="15">
    <source>
        <dbReference type="Proteomes" id="UP000188184"/>
    </source>
</evidence>
<evidence type="ECO:0000256" key="9">
    <source>
        <dbReference type="ARBA" id="ARBA00048782"/>
    </source>
</evidence>
<proteinExistence type="inferred from homology"/>
<dbReference type="GO" id="GO:0005737">
    <property type="term" value="C:cytoplasm"/>
    <property type="evidence" value="ECO:0007669"/>
    <property type="project" value="TreeGrafter"/>
</dbReference>
<dbReference type="Gene3D" id="3.30.1060.10">
    <property type="entry name" value="Peptide methionine sulphoxide reductase MsrA"/>
    <property type="match status" value="1"/>
</dbReference>
<dbReference type="FunFam" id="2.170.150.20:FF:000003">
    <property type="entry name" value="Peptide methionine sulfoxide reductase MsrB"/>
    <property type="match status" value="1"/>
</dbReference>
<dbReference type="InterPro" id="IPR002569">
    <property type="entry name" value="Met_Sox_Rdtase_MsrA_dom"/>
</dbReference>
<dbReference type="InterPro" id="IPR002579">
    <property type="entry name" value="Met_Sox_Rdtase_MsrB_dom"/>
</dbReference>
<evidence type="ECO:0000256" key="3">
    <source>
        <dbReference type="ARBA" id="ARBA00011017"/>
    </source>
</evidence>
<feature type="domain" description="MsrB" evidence="13">
    <location>
        <begin position="180"/>
        <end position="295"/>
    </location>
</feature>
<accession>A0A1Q2KYL3</accession>
<keyword evidence="4 10" id="KW-0560">Oxidoreductase</keyword>
<comment type="catalytic activity">
    <reaction evidence="7 11">
        <text>L-methionyl-[protein] + [thioredoxin]-disulfide + H2O = L-methionyl-(S)-S-oxide-[protein] + [thioredoxin]-dithiol</text>
        <dbReference type="Rhea" id="RHEA:14217"/>
        <dbReference type="Rhea" id="RHEA-COMP:10698"/>
        <dbReference type="Rhea" id="RHEA-COMP:10700"/>
        <dbReference type="Rhea" id="RHEA-COMP:12313"/>
        <dbReference type="Rhea" id="RHEA-COMP:12315"/>
        <dbReference type="ChEBI" id="CHEBI:15377"/>
        <dbReference type="ChEBI" id="CHEBI:16044"/>
        <dbReference type="ChEBI" id="CHEBI:29950"/>
        <dbReference type="ChEBI" id="CHEBI:44120"/>
        <dbReference type="ChEBI" id="CHEBI:50058"/>
        <dbReference type="EC" id="1.8.4.11"/>
    </reaction>
</comment>
<dbReference type="Gene3D" id="2.170.150.20">
    <property type="entry name" value="Peptide methionine sulfoxide reductase"/>
    <property type="match status" value="1"/>
</dbReference>
<comment type="function">
    <text evidence="6 11">Has an important function as a repair enzyme for proteins that have been inactivated by oxidation. Catalyzes the reversible oxidation-reduction of methionine sulfoxide in proteins to methionine.</text>
</comment>
<feature type="domain" description="Peptide methionine sulphoxide reductase MsrA" evidence="12">
    <location>
        <begin position="9"/>
        <end position="151"/>
    </location>
</feature>
<dbReference type="GO" id="GO:0033744">
    <property type="term" value="F:L-methionine:thioredoxin-disulfide S-oxidoreductase activity"/>
    <property type="evidence" value="ECO:0007669"/>
    <property type="project" value="RHEA"/>
</dbReference>
<name>A0A1Q2KYL3_9BACL</name>
<evidence type="ECO:0000256" key="5">
    <source>
        <dbReference type="ARBA" id="ARBA00023268"/>
    </source>
</evidence>
<evidence type="ECO:0000256" key="11">
    <source>
        <dbReference type="HAMAP-Rule" id="MF_01401"/>
    </source>
</evidence>
<dbReference type="Proteomes" id="UP000188184">
    <property type="component" value="Chromosome"/>
</dbReference>
<comment type="catalytic activity">
    <reaction evidence="9 11">
        <text>[thioredoxin]-disulfide + L-methionine + H2O = L-methionine (S)-S-oxide + [thioredoxin]-dithiol</text>
        <dbReference type="Rhea" id="RHEA:19993"/>
        <dbReference type="Rhea" id="RHEA-COMP:10698"/>
        <dbReference type="Rhea" id="RHEA-COMP:10700"/>
        <dbReference type="ChEBI" id="CHEBI:15377"/>
        <dbReference type="ChEBI" id="CHEBI:29950"/>
        <dbReference type="ChEBI" id="CHEBI:50058"/>
        <dbReference type="ChEBI" id="CHEBI:57844"/>
        <dbReference type="ChEBI" id="CHEBI:58772"/>
        <dbReference type="EC" id="1.8.4.11"/>
    </reaction>
</comment>